<keyword evidence="2" id="KW-0472">Membrane</keyword>
<comment type="caution">
    <text evidence="3">The sequence shown here is derived from an EMBL/GenBank/DDBJ whole genome shotgun (WGS) entry which is preliminary data.</text>
</comment>
<feature type="transmembrane region" description="Helical" evidence="2">
    <location>
        <begin position="91"/>
        <end position="116"/>
    </location>
</feature>
<dbReference type="Pfam" id="PF07284">
    <property type="entry name" value="BCHF"/>
    <property type="match status" value="1"/>
</dbReference>
<keyword evidence="2" id="KW-0812">Transmembrane</keyword>
<feature type="transmembrane region" description="Helical" evidence="2">
    <location>
        <begin position="128"/>
        <end position="148"/>
    </location>
</feature>
<evidence type="ECO:0000256" key="2">
    <source>
        <dbReference type="SAM" id="Phobius"/>
    </source>
</evidence>
<feature type="transmembrane region" description="Helical" evidence="2">
    <location>
        <begin position="26"/>
        <end position="53"/>
    </location>
</feature>
<dbReference type="EMBL" id="WHUT02000002">
    <property type="protein sequence ID" value="NUB43584.1"/>
    <property type="molecule type" value="Genomic_DNA"/>
</dbReference>
<organism evidence="3 4">
    <name type="scientific">Fertoeibacter niger</name>
    <dbReference type="NCBI Taxonomy" id="2656921"/>
    <lineage>
        <taxon>Bacteria</taxon>
        <taxon>Pseudomonadati</taxon>
        <taxon>Pseudomonadota</taxon>
        <taxon>Alphaproteobacteria</taxon>
        <taxon>Rhodobacterales</taxon>
        <taxon>Paracoccaceae</taxon>
        <taxon>Fertoeibacter</taxon>
    </lineage>
</organism>
<dbReference type="EC" id="4.2.1.-" evidence="1"/>
<gene>
    <name evidence="3" type="primary">bchF</name>
    <name evidence="3" type="ORF">GEU84_004240</name>
</gene>
<name>A0A8X8GSL4_9RHOB</name>
<reference evidence="3" key="1">
    <citation type="submission" date="2020-05" db="EMBL/GenBank/DDBJ databases">
        <title>Fertoebacter nigrum gen. nov., sp. nov., a new member of the family Rhodobacteraceae.</title>
        <authorList>
            <person name="Szuroczki S."/>
            <person name="Abbaszade G."/>
            <person name="Buni D."/>
            <person name="Schumann P."/>
            <person name="Toth E."/>
        </authorList>
    </citation>
    <scope>NUCLEOTIDE SEQUENCE</scope>
    <source>
        <strain evidence="3">RG-N-1a</strain>
    </source>
</reference>
<keyword evidence="2" id="KW-1133">Transmembrane helix</keyword>
<proteinExistence type="predicted"/>
<keyword evidence="4" id="KW-1185">Reference proteome</keyword>
<accession>A0A8X8GSL4</accession>
<dbReference type="NCBIfam" id="TIGR02020">
    <property type="entry name" value="BchF"/>
    <property type="match status" value="1"/>
</dbReference>
<dbReference type="RefSeq" id="WP_152824351.1">
    <property type="nucleotide sequence ID" value="NZ_WHUT02000002.1"/>
</dbReference>
<evidence type="ECO:0000313" key="4">
    <source>
        <dbReference type="Proteomes" id="UP000484076"/>
    </source>
</evidence>
<evidence type="ECO:0000313" key="3">
    <source>
        <dbReference type="EMBL" id="NUB43584.1"/>
    </source>
</evidence>
<dbReference type="Proteomes" id="UP000484076">
    <property type="component" value="Unassembled WGS sequence"/>
</dbReference>
<sequence>MQRATGHTPRPRLYTPAQRARRDATVWTLVQGLLAPVQFLAFAVSLVLVLWFLTTGTGFAAATVSILIKTGLLYTIMITGAIWEKVVFGQYLFAPAFFWEDVFSFVVIGLHTAYLWALFTGALDPAGLMVLALAAYAAYAVNAGQFLWKLRLARLDAEPAQ</sequence>
<evidence type="ECO:0000256" key="1">
    <source>
        <dbReference type="NCBIfam" id="TIGR02020"/>
    </source>
</evidence>
<dbReference type="GO" id="GO:0030494">
    <property type="term" value="P:bacteriochlorophyll biosynthetic process"/>
    <property type="evidence" value="ECO:0007669"/>
    <property type="project" value="UniProtKB-UniRule"/>
</dbReference>
<dbReference type="GO" id="GO:0016836">
    <property type="term" value="F:hydro-lyase activity"/>
    <property type="evidence" value="ECO:0007669"/>
    <property type="project" value="InterPro"/>
</dbReference>
<dbReference type="InterPro" id="IPR009905">
    <property type="entry name" value="BCHF"/>
</dbReference>
<feature type="transmembrane region" description="Helical" evidence="2">
    <location>
        <begin position="59"/>
        <end position="79"/>
    </location>
</feature>
<dbReference type="AlphaFoldDB" id="A0A8X8GSL4"/>
<protein>
    <recommendedName>
        <fullName evidence="1">2-vinyl bacteriochlorophyllide hydratase</fullName>
        <ecNumber evidence="1">4.2.1.-</ecNumber>
    </recommendedName>
</protein>
<dbReference type="GO" id="GO:0019685">
    <property type="term" value="P:photosynthesis, dark reaction"/>
    <property type="evidence" value="ECO:0007669"/>
    <property type="project" value="InterPro"/>
</dbReference>